<evidence type="ECO:0000313" key="8">
    <source>
        <dbReference type="EMBL" id="MDO6423291.1"/>
    </source>
</evidence>
<feature type="domain" description="UreE urease accessory N-terminal" evidence="7">
    <location>
        <begin position="1"/>
        <end position="68"/>
    </location>
</feature>
<dbReference type="GO" id="GO:0051082">
    <property type="term" value="F:unfolded protein binding"/>
    <property type="evidence" value="ECO:0007669"/>
    <property type="project" value="UniProtKB-UniRule"/>
</dbReference>
<dbReference type="SMART" id="SM00988">
    <property type="entry name" value="UreE_N"/>
    <property type="match status" value="1"/>
</dbReference>
<dbReference type="NCBIfam" id="NF009751">
    <property type="entry name" value="PRK13261.1-1"/>
    <property type="match status" value="1"/>
</dbReference>
<evidence type="ECO:0000256" key="5">
    <source>
        <dbReference type="HAMAP-Rule" id="MF_00822"/>
    </source>
</evidence>
<evidence type="ECO:0000256" key="4">
    <source>
        <dbReference type="ARBA" id="ARBA00023186"/>
    </source>
</evidence>
<dbReference type="GO" id="GO:0006457">
    <property type="term" value="P:protein folding"/>
    <property type="evidence" value="ECO:0007669"/>
    <property type="project" value="InterPro"/>
</dbReference>
<dbReference type="Gene3D" id="2.60.260.20">
    <property type="entry name" value="Urease metallochaperone UreE, N-terminal domain"/>
    <property type="match status" value="1"/>
</dbReference>
<reference evidence="8" key="1">
    <citation type="submission" date="2023-07" db="EMBL/GenBank/DDBJ databases">
        <title>Genome content predicts the carbon catabolic preferences of heterotrophic bacteria.</title>
        <authorList>
            <person name="Gralka M."/>
        </authorList>
    </citation>
    <scope>NUCLEOTIDE SEQUENCE</scope>
    <source>
        <strain evidence="8">I3M17_2</strain>
    </source>
</reference>
<proteinExistence type="inferred from homology"/>
<keyword evidence="3 5" id="KW-0533">Nickel</keyword>
<dbReference type="EMBL" id="JAUOPB010000009">
    <property type="protein sequence ID" value="MDO6423291.1"/>
    <property type="molecule type" value="Genomic_DNA"/>
</dbReference>
<dbReference type="RefSeq" id="WP_303492994.1">
    <property type="nucleotide sequence ID" value="NZ_JAUOPB010000009.1"/>
</dbReference>
<keyword evidence="2 5" id="KW-0963">Cytoplasm</keyword>
<organism evidence="8 9">
    <name type="scientific">Saccharophagus degradans</name>
    <dbReference type="NCBI Taxonomy" id="86304"/>
    <lineage>
        <taxon>Bacteria</taxon>
        <taxon>Pseudomonadati</taxon>
        <taxon>Pseudomonadota</taxon>
        <taxon>Gammaproteobacteria</taxon>
        <taxon>Cellvibrionales</taxon>
        <taxon>Cellvibrionaceae</taxon>
        <taxon>Saccharophagus</taxon>
    </lineage>
</organism>
<feature type="compositionally biased region" description="Basic residues" evidence="6">
    <location>
        <begin position="151"/>
        <end position="161"/>
    </location>
</feature>
<dbReference type="AlphaFoldDB" id="A0AAW7X6K5"/>
<protein>
    <recommendedName>
        <fullName evidence="5">Urease accessory protein UreE</fullName>
    </recommendedName>
</protein>
<dbReference type="CDD" id="cd00571">
    <property type="entry name" value="UreE"/>
    <property type="match status" value="1"/>
</dbReference>
<dbReference type="HAMAP" id="MF_00822">
    <property type="entry name" value="UreE"/>
    <property type="match status" value="1"/>
</dbReference>
<dbReference type="SUPFAM" id="SSF69737">
    <property type="entry name" value="Urease metallochaperone UreE, C-terminal domain"/>
    <property type="match status" value="1"/>
</dbReference>
<dbReference type="Gene3D" id="3.30.70.790">
    <property type="entry name" value="UreE, C-terminal domain"/>
    <property type="match status" value="1"/>
</dbReference>
<gene>
    <name evidence="5 8" type="primary">ureE</name>
    <name evidence="8" type="ORF">Q4521_12490</name>
</gene>
<keyword evidence="4 5" id="KW-0143">Chaperone</keyword>
<dbReference type="InterPro" id="IPR036118">
    <property type="entry name" value="UreE_N_sf"/>
</dbReference>
<dbReference type="PIRSF" id="PIRSF036402">
    <property type="entry name" value="Ureas_acces_UreE"/>
    <property type="match status" value="1"/>
</dbReference>
<comment type="similarity">
    <text evidence="5">Belongs to the UreE family.</text>
</comment>
<dbReference type="Proteomes" id="UP001169760">
    <property type="component" value="Unassembled WGS sequence"/>
</dbReference>
<dbReference type="Pfam" id="PF05194">
    <property type="entry name" value="UreE_C"/>
    <property type="match status" value="1"/>
</dbReference>
<evidence type="ECO:0000256" key="2">
    <source>
        <dbReference type="ARBA" id="ARBA00022490"/>
    </source>
</evidence>
<evidence type="ECO:0000256" key="3">
    <source>
        <dbReference type="ARBA" id="ARBA00022596"/>
    </source>
</evidence>
<dbReference type="Pfam" id="PF02814">
    <property type="entry name" value="UreE_N"/>
    <property type="match status" value="1"/>
</dbReference>
<dbReference type="GO" id="GO:0016151">
    <property type="term" value="F:nickel cation binding"/>
    <property type="evidence" value="ECO:0007669"/>
    <property type="project" value="UniProtKB-UniRule"/>
</dbReference>
<comment type="subcellular location">
    <subcellularLocation>
        <location evidence="1 5">Cytoplasm</location>
    </subcellularLocation>
</comment>
<dbReference type="GO" id="GO:0065003">
    <property type="term" value="P:protein-containing complex assembly"/>
    <property type="evidence" value="ECO:0007669"/>
    <property type="project" value="InterPro"/>
</dbReference>
<dbReference type="InterPro" id="IPR007864">
    <property type="entry name" value="UreE_C_dom"/>
</dbReference>
<accession>A0AAW7X6K5</accession>
<evidence type="ECO:0000256" key="1">
    <source>
        <dbReference type="ARBA" id="ARBA00004496"/>
    </source>
</evidence>
<name>A0AAW7X6K5_9GAMM</name>
<feature type="region of interest" description="Disordered" evidence="6">
    <location>
        <begin position="137"/>
        <end position="168"/>
    </location>
</feature>
<evidence type="ECO:0000259" key="7">
    <source>
        <dbReference type="SMART" id="SM00988"/>
    </source>
</evidence>
<evidence type="ECO:0000313" key="9">
    <source>
        <dbReference type="Proteomes" id="UP001169760"/>
    </source>
</evidence>
<evidence type="ECO:0000256" key="6">
    <source>
        <dbReference type="SAM" id="MobiDB-lite"/>
    </source>
</evidence>
<dbReference type="InterPro" id="IPR012406">
    <property type="entry name" value="UreE"/>
</dbReference>
<dbReference type="GO" id="GO:0019627">
    <property type="term" value="P:urea metabolic process"/>
    <property type="evidence" value="ECO:0007669"/>
    <property type="project" value="InterPro"/>
</dbReference>
<dbReference type="InterPro" id="IPR004029">
    <property type="entry name" value="UreE_N"/>
</dbReference>
<comment type="function">
    <text evidence="5">Involved in urease metallocenter assembly. Binds nickel. Probably functions as a nickel donor during metallocenter assembly.</text>
</comment>
<comment type="caution">
    <text evidence="8">The sequence shown here is derived from an EMBL/GenBank/DDBJ whole genome shotgun (WGS) entry which is preliminary data.</text>
</comment>
<sequence length="168" mass="18659">MLEIYEVIPAQEMQNKQTQLTVELRFDERQKSRHKTQTTCGKDLGWFIERGYVLAHGEGLQSKCGDIITVVAAKESVSEVTAENTHQLMRAAYHLGNRHVPLQVDPTKLAYLHDHVLDDMVRGLGLTVTAAQAPFTPESGAYHGTTGHGGGHSHSHGHSHDHHHDHSH</sequence>
<dbReference type="SUPFAM" id="SSF69287">
    <property type="entry name" value="Urease metallochaperone UreE, N-terminal domain"/>
    <property type="match status" value="1"/>
</dbReference>
<dbReference type="GO" id="GO:0005737">
    <property type="term" value="C:cytoplasm"/>
    <property type="evidence" value="ECO:0007669"/>
    <property type="project" value="UniProtKB-SubCell"/>
</dbReference>